<protein>
    <recommendedName>
        <fullName evidence="6">Leucine-rich repeat-containing N-terminal plant-type domain-containing protein</fullName>
    </recommendedName>
</protein>
<reference evidence="7 8" key="1">
    <citation type="submission" date="2024-09" db="EMBL/GenBank/DDBJ databases">
        <title>Chromosome-scale assembly of Riccia fluitans.</title>
        <authorList>
            <person name="Paukszto L."/>
            <person name="Sawicki J."/>
            <person name="Karawczyk K."/>
            <person name="Piernik-Szablinska J."/>
            <person name="Szczecinska M."/>
            <person name="Mazdziarz M."/>
        </authorList>
    </citation>
    <scope>NUCLEOTIDE SEQUENCE [LARGE SCALE GENOMIC DNA]</scope>
    <source>
        <strain evidence="7">Rf_01</strain>
        <tissue evidence="7">Aerial parts of the thallus</tissue>
    </source>
</reference>
<feature type="domain" description="Leucine-rich repeat-containing N-terminal plant-type" evidence="6">
    <location>
        <begin position="24"/>
        <end position="62"/>
    </location>
</feature>
<dbReference type="EMBL" id="JBHFFA010000004">
    <property type="protein sequence ID" value="KAL2628588.1"/>
    <property type="molecule type" value="Genomic_DNA"/>
</dbReference>
<comment type="caution">
    <text evidence="7">The sequence shown here is derived from an EMBL/GenBank/DDBJ whole genome shotgun (WGS) entry which is preliminary data.</text>
</comment>
<dbReference type="PANTHER" id="PTHR48060">
    <property type="entry name" value="DNA DAMAGE-REPAIR/TOLERATION PROTEIN DRT100"/>
    <property type="match status" value="1"/>
</dbReference>
<dbReference type="FunFam" id="3.80.10.10:FF:000095">
    <property type="entry name" value="LRR receptor-like serine/threonine-protein kinase GSO1"/>
    <property type="match status" value="1"/>
</dbReference>
<dbReference type="InterPro" id="IPR013210">
    <property type="entry name" value="LRR_N_plant-typ"/>
</dbReference>
<dbReference type="InterPro" id="IPR001611">
    <property type="entry name" value="Leu-rich_rpt"/>
</dbReference>
<keyword evidence="8" id="KW-1185">Reference proteome</keyword>
<evidence type="ECO:0000256" key="5">
    <source>
        <dbReference type="ARBA" id="ARBA00023136"/>
    </source>
</evidence>
<keyword evidence="5" id="KW-0472">Membrane</keyword>
<dbReference type="AlphaFoldDB" id="A0ABD1YCY0"/>
<comment type="subcellular location">
    <subcellularLocation>
        <location evidence="1">Membrane</location>
        <topology evidence="1">Single-pass membrane protein</topology>
    </subcellularLocation>
</comment>
<evidence type="ECO:0000256" key="2">
    <source>
        <dbReference type="ARBA" id="ARBA00022614"/>
    </source>
</evidence>
<evidence type="ECO:0000259" key="6">
    <source>
        <dbReference type="Pfam" id="PF08263"/>
    </source>
</evidence>
<organism evidence="7 8">
    <name type="scientific">Riccia fluitans</name>
    <dbReference type="NCBI Taxonomy" id="41844"/>
    <lineage>
        <taxon>Eukaryota</taxon>
        <taxon>Viridiplantae</taxon>
        <taxon>Streptophyta</taxon>
        <taxon>Embryophyta</taxon>
        <taxon>Marchantiophyta</taxon>
        <taxon>Marchantiopsida</taxon>
        <taxon>Marchantiidae</taxon>
        <taxon>Marchantiales</taxon>
        <taxon>Ricciaceae</taxon>
        <taxon>Riccia</taxon>
    </lineage>
</organism>
<accession>A0ABD1YCY0</accession>
<dbReference type="PROSITE" id="PS51450">
    <property type="entry name" value="LRR"/>
    <property type="match status" value="1"/>
</dbReference>
<evidence type="ECO:0000256" key="1">
    <source>
        <dbReference type="ARBA" id="ARBA00004167"/>
    </source>
</evidence>
<evidence type="ECO:0000313" key="7">
    <source>
        <dbReference type="EMBL" id="KAL2628588.1"/>
    </source>
</evidence>
<dbReference type="Pfam" id="PF08263">
    <property type="entry name" value="LRRNT_2"/>
    <property type="match status" value="1"/>
</dbReference>
<evidence type="ECO:0000256" key="4">
    <source>
        <dbReference type="ARBA" id="ARBA00022737"/>
    </source>
</evidence>
<keyword evidence="2" id="KW-0433">Leucine-rich repeat</keyword>
<dbReference type="InterPro" id="IPR032675">
    <property type="entry name" value="LRR_dom_sf"/>
</dbReference>
<evidence type="ECO:0000256" key="3">
    <source>
        <dbReference type="ARBA" id="ARBA00022729"/>
    </source>
</evidence>
<dbReference type="InterPro" id="IPR053211">
    <property type="entry name" value="DNA_repair-toleration"/>
</dbReference>
<sequence length="601" mass="64665">MNDQWLSRAILAVTANLGVSNCDPGDSRALLEFKAGLTDPRGVFSSWQDGTNCCTWSGVNCTSSGRVQGLQTFAPFPTRGPDPQRDPNYGGVLGESLGNLTELVTLNLDYILFNGPMPNSFNRLKKLEDLSLFLNNFTGSLSPSLGGATSLKNLHIDIYGPTQVDAGVIPAPIPPSFCALVNLQIFTLRFKATGTIPPCFCQFTQLTLINLNANNLVNEIPSCIGNSLTKLEELDLGSNRFRGSIPHSLSGLITLQRLSLDNNKFSGSIPQQIGDNLVNLVRLNLGSNMLSGPIPSSIGRLTKLEVLDLSFNFLTRVPPELGNLINVTNLFLNSNRLQATLPPELVNTGSGAQFGFFFNISNNNLRGTVPDVCSKGIFRSFFAANNFFTGGFPLSLALCDSVDLSNNLLSDSGQIGTLATDPPLHELRLGNNRFPAGPVPGWLTSLLSAGSQTLQFIDISSNKFTGAVPDIFFNLPSVQRLNISHNGFNSMLPTTVIIGQSARLDLSYNQIFGQITPTLLDSLIQAAYLDFSFNVLSGPLPPSSGDFQSLFYLDLSDNQLNGTVPAYIEAIPNLIFLDLSNNQFTGNVPSKSPPPGEGLPP</sequence>
<gene>
    <name evidence="7" type="ORF">R1flu_013274</name>
</gene>
<name>A0ABD1YCY0_9MARC</name>
<dbReference type="InterPro" id="IPR003591">
    <property type="entry name" value="Leu-rich_rpt_typical-subtyp"/>
</dbReference>
<dbReference type="PANTHER" id="PTHR48060:SF21">
    <property type="entry name" value="L DOMAIN-LIKE PROTEIN"/>
    <property type="match status" value="1"/>
</dbReference>
<dbReference type="GO" id="GO:0016020">
    <property type="term" value="C:membrane"/>
    <property type="evidence" value="ECO:0007669"/>
    <property type="project" value="UniProtKB-SubCell"/>
</dbReference>
<dbReference type="Proteomes" id="UP001605036">
    <property type="component" value="Unassembled WGS sequence"/>
</dbReference>
<dbReference type="Gene3D" id="3.80.10.10">
    <property type="entry name" value="Ribonuclease Inhibitor"/>
    <property type="match status" value="4"/>
</dbReference>
<keyword evidence="3" id="KW-0732">Signal</keyword>
<dbReference type="Pfam" id="PF13855">
    <property type="entry name" value="LRR_8"/>
    <property type="match status" value="1"/>
</dbReference>
<dbReference type="SMART" id="SM00369">
    <property type="entry name" value="LRR_TYP"/>
    <property type="match status" value="7"/>
</dbReference>
<proteinExistence type="predicted"/>
<keyword evidence="4" id="KW-0677">Repeat</keyword>
<dbReference type="Pfam" id="PF00560">
    <property type="entry name" value="LRR_1"/>
    <property type="match status" value="4"/>
</dbReference>
<dbReference type="SUPFAM" id="SSF52058">
    <property type="entry name" value="L domain-like"/>
    <property type="match status" value="1"/>
</dbReference>
<dbReference type="SUPFAM" id="SSF52047">
    <property type="entry name" value="RNI-like"/>
    <property type="match status" value="1"/>
</dbReference>
<evidence type="ECO:0000313" key="8">
    <source>
        <dbReference type="Proteomes" id="UP001605036"/>
    </source>
</evidence>